<dbReference type="GO" id="GO:0003735">
    <property type="term" value="F:structural constituent of ribosome"/>
    <property type="evidence" value="ECO:0007669"/>
    <property type="project" value="InterPro"/>
</dbReference>
<comment type="similarity">
    <text evidence="1 5 6">Belongs to the universal ribosomal protein uL24 family.</text>
</comment>
<keyword evidence="5" id="KW-0694">RNA-binding</keyword>
<sequence length="126" mass="13957">MPARKPLHIKKGDLVRVIAGRDRGVEGKVIAVDTARRRVFVEGANRVKRHTKVVQAQGRQGKTGGIVTQEASIPVSNVALLVEVDGKKVPTRVGYERREVEKRRADGTTYTGYRSVRIARKTGEEI</sequence>
<evidence type="ECO:0000256" key="3">
    <source>
        <dbReference type="ARBA" id="ARBA00023274"/>
    </source>
</evidence>
<evidence type="ECO:0000313" key="9">
    <source>
        <dbReference type="Proteomes" id="UP000256485"/>
    </source>
</evidence>
<dbReference type="InterPro" id="IPR005824">
    <property type="entry name" value="KOW"/>
</dbReference>
<dbReference type="Pfam" id="PF17136">
    <property type="entry name" value="ribosomal_L24"/>
    <property type="match status" value="1"/>
</dbReference>
<evidence type="ECO:0000256" key="2">
    <source>
        <dbReference type="ARBA" id="ARBA00022980"/>
    </source>
</evidence>
<dbReference type="SMART" id="SM00739">
    <property type="entry name" value="KOW"/>
    <property type="match status" value="1"/>
</dbReference>
<dbReference type="InterPro" id="IPR014722">
    <property type="entry name" value="Rib_uL2_dom2"/>
</dbReference>
<dbReference type="GO" id="GO:0006412">
    <property type="term" value="P:translation"/>
    <property type="evidence" value="ECO:0007669"/>
    <property type="project" value="UniProtKB-UniRule"/>
</dbReference>
<dbReference type="AlphaFoldDB" id="A0A3D9V9F8"/>
<reference evidence="8 9" key="1">
    <citation type="submission" date="2018-08" db="EMBL/GenBank/DDBJ databases">
        <title>Sequencing the genomes of 1000 actinobacteria strains.</title>
        <authorList>
            <person name="Klenk H.-P."/>
        </authorList>
    </citation>
    <scope>NUCLEOTIDE SEQUENCE [LARGE SCALE GENOMIC DNA]</scope>
    <source>
        <strain evidence="8 9">DSM 22891</strain>
    </source>
</reference>
<dbReference type="CDD" id="cd06089">
    <property type="entry name" value="KOW_RPL26"/>
    <property type="match status" value="1"/>
</dbReference>
<dbReference type="EMBL" id="QTUC01000001">
    <property type="protein sequence ID" value="REF37333.1"/>
    <property type="molecule type" value="Genomic_DNA"/>
</dbReference>
<dbReference type="GO" id="GO:0005840">
    <property type="term" value="C:ribosome"/>
    <property type="evidence" value="ECO:0007669"/>
    <property type="project" value="UniProtKB-KW"/>
</dbReference>
<name>A0A3D9V9F8_THECX</name>
<dbReference type="InterPro" id="IPR008991">
    <property type="entry name" value="Translation_prot_SH3-like_sf"/>
</dbReference>
<evidence type="ECO:0000256" key="6">
    <source>
        <dbReference type="RuleBase" id="RU003477"/>
    </source>
</evidence>
<dbReference type="GO" id="GO:0019843">
    <property type="term" value="F:rRNA binding"/>
    <property type="evidence" value="ECO:0007669"/>
    <property type="project" value="UniProtKB-UniRule"/>
</dbReference>
<dbReference type="HAMAP" id="MF_01326_B">
    <property type="entry name" value="Ribosomal_uL24_B"/>
    <property type="match status" value="1"/>
</dbReference>
<dbReference type="Proteomes" id="UP000256485">
    <property type="component" value="Unassembled WGS sequence"/>
</dbReference>
<dbReference type="OrthoDB" id="9807419at2"/>
<proteinExistence type="inferred from homology"/>
<dbReference type="InterPro" id="IPR003256">
    <property type="entry name" value="Ribosomal_uL24"/>
</dbReference>
<keyword evidence="9" id="KW-1185">Reference proteome</keyword>
<dbReference type="NCBIfam" id="TIGR01079">
    <property type="entry name" value="rplX_bact"/>
    <property type="match status" value="1"/>
</dbReference>
<evidence type="ECO:0000256" key="5">
    <source>
        <dbReference type="HAMAP-Rule" id="MF_01326"/>
    </source>
</evidence>
<comment type="caution">
    <text evidence="8">The sequence shown here is derived from an EMBL/GenBank/DDBJ whole genome shotgun (WGS) entry which is preliminary data.</text>
</comment>
<dbReference type="InterPro" id="IPR005825">
    <property type="entry name" value="Ribosomal_uL24_CS"/>
</dbReference>
<keyword evidence="5" id="KW-0699">rRNA-binding</keyword>
<dbReference type="RefSeq" id="WP_115850806.1">
    <property type="nucleotide sequence ID" value="NZ_QTUC01000001.1"/>
</dbReference>
<gene>
    <name evidence="5" type="primary">rplX</name>
    <name evidence="8" type="ORF">DFJ64_2777</name>
</gene>
<protein>
    <recommendedName>
        <fullName evidence="4 5">Large ribosomal subunit protein uL24</fullName>
    </recommendedName>
</protein>
<feature type="domain" description="KOW" evidence="7">
    <location>
        <begin position="8"/>
        <end position="35"/>
    </location>
</feature>
<dbReference type="GO" id="GO:1990904">
    <property type="term" value="C:ribonucleoprotein complex"/>
    <property type="evidence" value="ECO:0007669"/>
    <property type="project" value="UniProtKB-KW"/>
</dbReference>
<comment type="function">
    <text evidence="5">One of two assembly initiator proteins, it binds directly to the 5'-end of the 23S rRNA, where it nucleates assembly of the 50S subunit.</text>
</comment>
<evidence type="ECO:0000259" key="7">
    <source>
        <dbReference type="SMART" id="SM00739"/>
    </source>
</evidence>
<dbReference type="PROSITE" id="PS01108">
    <property type="entry name" value="RIBOSOMAL_L24"/>
    <property type="match status" value="1"/>
</dbReference>
<dbReference type="InterPro" id="IPR057264">
    <property type="entry name" value="Ribosomal_uL24_C"/>
</dbReference>
<comment type="subunit">
    <text evidence="5">Part of the 50S ribosomal subunit.</text>
</comment>
<accession>A0A3D9V9F8</accession>
<keyword evidence="3 5" id="KW-0687">Ribonucleoprotein</keyword>
<organism evidence="8 9">
    <name type="scientific">Thermasporomyces composti</name>
    <dbReference type="NCBI Taxonomy" id="696763"/>
    <lineage>
        <taxon>Bacteria</taxon>
        <taxon>Bacillati</taxon>
        <taxon>Actinomycetota</taxon>
        <taxon>Actinomycetes</taxon>
        <taxon>Propionibacteriales</taxon>
        <taxon>Nocardioidaceae</taxon>
        <taxon>Thermasporomyces</taxon>
    </lineage>
</organism>
<comment type="function">
    <text evidence="5">One of the proteins that surrounds the polypeptide exit tunnel on the outside of the subunit.</text>
</comment>
<dbReference type="Gene3D" id="2.30.30.30">
    <property type="match status" value="1"/>
</dbReference>
<keyword evidence="2 5" id="KW-0689">Ribosomal protein</keyword>
<evidence type="ECO:0000256" key="1">
    <source>
        <dbReference type="ARBA" id="ARBA00010618"/>
    </source>
</evidence>
<dbReference type="InterPro" id="IPR041988">
    <property type="entry name" value="Ribosomal_uL24_KOW"/>
</dbReference>
<evidence type="ECO:0000256" key="4">
    <source>
        <dbReference type="ARBA" id="ARBA00035206"/>
    </source>
</evidence>
<dbReference type="Pfam" id="PF00467">
    <property type="entry name" value="KOW"/>
    <property type="match status" value="1"/>
</dbReference>
<dbReference type="PANTHER" id="PTHR12903">
    <property type="entry name" value="MITOCHONDRIAL RIBOSOMAL PROTEIN L24"/>
    <property type="match status" value="1"/>
</dbReference>
<dbReference type="SUPFAM" id="SSF50104">
    <property type="entry name" value="Translation proteins SH3-like domain"/>
    <property type="match status" value="1"/>
</dbReference>
<evidence type="ECO:0000313" key="8">
    <source>
        <dbReference type="EMBL" id="REF37333.1"/>
    </source>
</evidence>